<reference evidence="3" key="2">
    <citation type="submission" date="2015-03" db="UniProtKB">
        <authorList>
            <consortium name="EnsemblPlants"/>
        </authorList>
    </citation>
    <scope>IDENTIFICATION</scope>
</reference>
<dbReference type="Gramene" id="Bo8g094760.1">
    <property type="protein sequence ID" value="Bo8g094760.1"/>
    <property type="gene ID" value="Bo8g094760"/>
</dbReference>
<accession>A0A0D3DUH4</accession>
<dbReference type="EnsemblPlants" id="Bo8g094760.1">
    <property type="protein sequence ID" value="Bo8g094760.1"/>
    <property type="gene ID" value="Bo8g094760"/>
</dbReference>
<name>A0A0D3DUH4_BRAOL</name>
<dbReference type="CDD" id="cd22160">
    <property type="entry name" value="F-box_AtFBL13-like"/>
    <property type="match status" value="1"/>
</dbReference>
<dbReference type="SUPFAM" id="SSF81383">
    <property type="entry name" value="F-box domain"/>
    <property type="match status" value="1"/>
</dbReference>
<dbReference type="PROSITE" id="PS50181">
    <property type="entry name" value="FBOX"/>
    <property type="match status" value="1"/>
</dbReference>
<feature type="region of interest" description="Disordered" evidence="1">
    <location>
        <begin position="350"/>
        <end position="401"/>
    </location>
</feature>
<dbReference type="InterPro" id="IPR036047">
    <property type="entry name" value="F-box-like_dom_sf"/>
</dbReference>
<dbReference type="PANTHER" id="PTHR31293:SF22">
    <property type="entry name" value="BNAC06G06520D PROTEIN"/>
    <property type="match status" value="1"/>
</dbReference>
<dbReference type="InterPro" id="IPR021109">
    <property type="entry name" value="Peptidase_aspartic_dom_sf"/>
</dbReference>
<dbReference type="CDD" id="cd00303">
    <property type="entry name" value="retropepsin_like"/>
    <property type="match status" value="1"/>
</dbReference>
<evidence type="ECO:0000256" key="1">
    <source>
        <dbReference type="SAM" id="MobiDB-lite"/>
    </source>
</evidence>
<dbReference type="Gene3D" id="2.40.70.10">
    <property type="entry name" value="Acid Proteases"/>
    <property type="match status" value="1"/>
</dbReference>
<evidence type="ECO:0000313" key="3">
    <source>
        <dbReference type="EnsemblPlants" id="Bo8g094760.1"/>
    </source>
</evidence>
<evidence type="ECO:0000259" key="2">
    <source>
        <dbReference type="PROSITE" id="PS50181"/>
    </source>
</evidence>
<organism evidence="3 4">
    <name type="scientific">Brassica oleracea var. oleracea</name>
    <dbReference type="NCBI Taxonomy" id="109376"/>
    <lineage>
        <taxon>Eukaryota</taxon>
        <taxon>Viridiplantae</taxon>
        <taxon>Streptophyta</taxon>
        <taxon>Embryophyta</taxon>
        <taxon>Tracheophyta</taxon>
        <taxon>Spermatophyta</taxon>
        <taxon>Magnoliopsida</taxon>
        <taxon>eudicotyledons</taxon>
        <taxon>Gunneridae</taxon>
        <taxon>Pentapetalae</taxon>
        <taxon>rosids</taxon>
        <taxon>malvids</taxon>
        <taxon>Brassicales</taxon>
        <taxon>Brassicaceae</taxon>
        <taxon>Brassiceae</taxon>
        <taxon>Brassica</taxon>
    </lineage>
</organism>
<feature type="compositionally biased region" description="Pro residues" evidence="1">
    <location>
        <begin position="377"/>
        <end position="386"/>
    </location>
</feature>
<dbReference type="InterPro" id="IPR005162">
    <property type="entry name" value="Retrotrans_gag_dom"/>
</dbReference>
<keyword evidence="4" id="KW-1185">Reference proteome</keyword>
<sequence>MEVNTGLRDAISWLPDEVLGKILSLLPTKHAASTSVLAKKWRHVFRLVHNLDFDDSVLLQPEEWHVIRESFRHFVDRTLALQCGSPINKFSLKLHIHESREMAYLSAWICNALERGVLEMSLSLKRKHELFLPSELLTSKTLVKLTLGTQIYLDKFEPDAYLPALKSLVIDSIVFDGDDLCDVLLSGCPVLEELYVRHENCEGTPFCICSSNIKKLSVYYDFELLRGGMSFDTPSLVSLNYRDYALEEYTYVNLASLVEASKAIKSIFYPYLYLSLVSAIVAVGSCASRAKRSSRTMVETRLQERSVAEQLEEMRLAQARQSDELKICSDSWDARFSKMETTIFTFFSQTTAPGKQPADGSYTSPTADPNSGDSNRPPDPPDPAPLHRPHTDLNDYGHHHHQQQGLTSRLSKITFPLFDGSDLRDWIYQCDLFFGMDNTPPELRVRLAAMHLRGKALQWHFNFMTERFGLFPSWTEYIVAISSRFSDLFDDPLSELVALKQGTDSVETYLDKFENAKTRIALPEAHALSIFLMNMNQHLALHVRQFEPTTIAAAAKIAKLHESALSQTPPKQQRAPFNPHHKPNSFTPTNPKPPRKFTYQEMQDRRAQGLCMFCDEAFTPGHQLKHKRSHIYVMEGDDNGDDASDDEQPHITEVTVEDIDNTTPTISVKALSGSSSFNCMRVVGQYGKRKLHILIDPGSTHNFLDVKVANDLGCKLEPLKPMTVAAANGCDLTTKFKCNKFSWMVQGYSFTTEIRTIPLHCGELVLGVQWLCTLGPILWDFLNLRMEFNFQGTIKSIFYPYLYLSLVSAIVAVGSCASRLDILYSIRIKDSDLSGLIVGISNVEILHLSPGSADVISRCVEDGLVLPVFKNLVKLYFGSNNKRGWKLLPYLIKQTPKLETLIIQGLEGYAGNATIRPFQVKVDELLKRWIT</sequence>
<protein>
    <recommendedName>
        <fullName evidence="2">F-box domain-containing protein</fullName>
    </recommendedName>
</protein>
<dbReference type="InterPro" id="IPR053781">
    <property type="entry name" value="F-box_AtFBL13-like"/>
</dbReference>
<dbReference type="Pfam" id="PF24758">
    <property type="entry name" value="LRR_At5g56370"/>
    <property type="match status" value="1"/>
</dbReference>
<dbReference type="InterPro" id="IPR055294">
    <property type="entry name" value="FBL60-like"/>
</dbReference>
<dbReference type="PANTHER" id="PTHR31293">
    <property type="entry name" value="RNI-LIKE SUPERFAMILY PROTEIN"/>
    <property type="match status" value="1"/>
</dbReference>
<feature type="domain" description="F-box" evidence="2">
    <location>
        <begin position="8"/>
        <end position="56"/>
    </location>
</feature>
<dbReference type="AlphaFoldDB" id="A0A0D3DUH4"/>
<dbReference type="Pfam" id="PF08284">
    <property type="entry name" value="RVP_2"/>
    <property type="match status" value="1"/>
</dbReference>
<dbReference type="Pfam" id="PF00646">
    <property type="entry name" value="F-box"/>
    <property type="match status" value="1"/>
</dbReference>
<dbReference type="Proteomes" id="UP000032141">
    <property type="component" value="Chromosome C8"/>
</dbReference>
<dbReference type="InterPro" id="IPR001810">
    <property type="entry name" value="F-box_dom"/>
</dbReference>
<feature type="region of interest" description="Disordered" evidence="1">
    <location>
        <begin position="565"/>
        <end position="596"/>
    </location>
</feature>
<dbReference type="InterPro" id="IPR055411">
    <property type="entry name" value="LRR_FXL15/At3g58940/PEG3-like"/>
</dbReference>
<proteinExistence type="predicted"/>
<dbReference type="Pfam" id="PF03732">
    <property type="entry name" value="Retrotrans_gag"/>
    <property type="match status" value="1"/>
</dbReference>
<dbReference type="HOGENOM" id="CLU_314338_0_0_1"/>
<reference evidence="3 4" key="1">
    <citation type="journal article" date="2014" name="Genome Biol.">
        <title>Transcriptome and methylome profiling reveals relics of genome dominance in the mesopolyploid Brassica oleracea.</title>
        <authorList>
            <person name="Parkin I.A."/>
            <person name="Koh C."/>
            <person name="Tang H."/>
            <person name="Robinson S.J."/>
            <person name="Kagale S."/>
            <person name="Clarke W.E."/>
            <person name="Town C.D."/>
            <person name="Nixon J."/>
            <person name="Krishnakumar V."/>
            <person name="Bidwell S.L."/>
            <person name="Denoeud F."/>
            <person name="Belcram H."/>
            <person name="Links M.G."/>
            <person name="Just J."/>
            <person name="Clarke C."/>
            <person name="Bender T."/>
            <person name="Huebert T."/>
            <person name="Mason A.S."/>
            <person name="Pires J.C."/>
            <person name="Barker G."/>
            <person name="Moore J."/>
            <person name="Walley P.G."/>
            <person name="Manoli S."/>
            <person name="Batley J."/>
            <person name="Edwards D."/>
            <person name="Nelson M.N."/>
            <person name="Wang X."/>
            <person name="Paterson A.H."/>
            <person name="King G."/>
            <person name="Bancroft I."/>
            <person name="Chalhoub B."/>
            <person name="Sharpe A.G."/>
        </authorList>
    </citation>
    <scope>NUCLEOTIDE SEQUENCE</scope>
    <source>
        <strain evidence="3 4">cv. TO1000</strain>
    </source>
</reference>
<dbReference type="eggNOG" id="ENOG502SS98">
    <property type="taxonomic scope" value="Eukaryota"/>
</dbReference>
<evidence type="ECO:0000313" key="4">
    <source>
        <dbReference type="Proteomes" id="UP000032141"/>
    </source>
</evidence>